<dbReference type="OrthoDB" id="263502at2157"/>
<accession>A0A1H8QSL6</accession>
<evidence type="ECO:0000313" key="3">
    <source>
        <dbReference type="Proteomes" id="UP000199126"/>
    </source>
</evidence>
<name>A0A1H8QSL6_9EURY</name>
<keyword evidence="3" id="KW-1185">Reference proteome</keyword>
<protein>
    <submittedName>
        <fullName evidence="2">Uncharacterized protein</fullName>
    </submittedName>
</protein>
<keyword evidence="1" id="KW-0812">Transmembrane</keyword>
<evidence type="ECO:0000313" key="2">
    <source>
        <dbReference type="EMBL" id="SEO57289.1"/>
    </source>
</evidence>
<proteinExistence type="predicted"/>
<feature type="transmembrane region" description="Helical" evidence="1">
    <location>
        <begin position="39"/>
        <end position="62"/>
    </location>
</feature>
<dbReference type="InterPro" id="IPR055895">
    <property type="entry name" value="DUF7472"/>
</dbReference>
<dbReference type="Pfam" id="PF24284">
    <property type="entry name" value="DUF7472"/>
    <property type="match status" value="1"/>
</dbReference>
<keyword evidence="1" id="KW-1133">Transmembrane helix</keyword>
<gene>
    <name evidence="2" type="ORF">SAMN04487948_103295</name>
</gene>
<reference evidence="3" key="1">
    <citation type="submission" date="2016-10" db="EMBL/GenBank/DDBJ databases">
        <authorList>
            <person name="Varghese N."/>
            <person name="Submissions S."/>
        </authorList>
    </citation>
    <scope>NUCLEOTIDE SEQUENCE [LARGE SCALE GENOMIC DNA]</scope>
    <source>
        <strain evidence="3">CGMCC 1.10121</strain>
    </source>
</reference>
<dbReference type="Proteomes" id="UP000199126">
    <property type="component" value="Unassembled WGS sequence"/>
</dbReference>
<feature type="transmembrane region" description="Helical" evidence="1">
    <location>
        <begin position="12"/>
        <end position="33"/>
    </location>
</feature>
<dbReference type="AlphaFoldDB" id="A0A1H8QSL6"/>
<keyword evidence="1" id="KW-0472">Membrane</keyword>
<sequence>MAIEGETLKEIIVSVVAVGFFIALIVAIGGVYGPSLTGAGGFALIGAIVLFVVAMAVVGFFLSR</sequence>
<evidence type="ECO:0000256" key="1">
    <source>
        <dbReference type="SAM" id="Phobius"/>
    </source>
</evidence>
<dbReference type="EMBL" id="FODV01000003">
    <property type="protein sequence ID" value="SEO57289.1"/>
    <property type="molecule type" value="Genomic_DNA"/>
</dbReference>
<organism evidence="2 3">
    <name type="scientific">Halogranum amylolyticum</name>
    <dbReference type="NCBI Taxonomy" id="660520"/>
    <lineage>
        <taxon>Archaea</taxon>
        <taxon>Methanobacteriati</taxon>
        <taxon>Methanobacteriota</taxon>
        <taxon>Stenosarchaea group</taxon>
        <taxon>Halobacteria</taxon>
        <taxon>Halobacteriales</taxon>
        <taxon>Haloferacaceae</taxon>
    </lineage>
</organism>
<dbReference type="RefSeq" id="WP_089822558.1">
    <property type="nucleotide sequence ID" value="NZ_FODV01000003.1"/>
</dbReference>